<dbReference type="EMBL" id="ML978166">
    <property type="protein sequence ID" value="KAF2033517.1"/>
    <property type="molecule type" value="Genomic_DNA"/>
</dbReference>
<protein>
    <submittedName>
        <fullName evidence="2">Uncharacterized protein</fullName>
    </submittedName>
</protein>
<name>A0A9P4HHU5_9PLEO</name>
<evidence type="ECO:0000313" key="2">
    <source>
        <dbReference type="EMBL" id="KAF2033517.1"/>
    </source>
</evidence>
<proteinExistence type="predicted"/>
<evidence type="ECO:0000256" key="1">
    <source>
        <dbReference type="SAM" id="MobiDB-lite"/>
    </source>
</evidence>
<dbReference type="AlphaFoldDB" id="A0A9P4HHU5"/>
<dbReference type="Proteomes" id="UP000799777">
    <property type="component" value="Unassembled WGS sequence"/>
</dbReference>
<reference evidence="2" key="1">
    <citation type="journal article" date="2020" name="Stud. Mycol.">
        <title>101 Dothideomycetes genomes: a test case for predicting lifestyles and emergence of pathogens.</title>
        <authorList>
            <person name="Haridas S."/>
            <person name="Albert R."/>
            <person name="Binder M."/>
            <person name="Bloem J."/>
            <person name="Labutti K."/>
            <person name="Salamov A."/>
            <person name="Andreopoulos B."/>
            <person name="Baker S."/>
            <person name="Barry K."/>
            <person name="Bills G."/>
            <person name="Bluhm B."/>
            <person name="Cannon C."/>
            <person name="Castanera R."/>
            <person name="Culley D."/>
            <person name="Daum C."/>
            <person name="Ezra D."/>
            <person name="Gonzalez J."/>
            <person name="Henrissat B."/>
            <person name="Kuo A."/>
            <person name="Liang C."/>
            <person name="Lipzen A."/>
            <person name="Lutzoni F."/>
            <person name="Magnuson J."/>
            <person name="Mondo S."/>
            <person name="Nolan M."/>
            <person name="Ohm R."/>
            <person name="Pangilinan J."/>
            <person name="Park H.-J."/>
            <person name="Ramirez L."/>
            <person name="Alfaro M."/>
            <person name="Sun H."/>
            <person name="Tritt A."/>
            <person name="Yoshinaga Y."/>
            <person name="Zwiers L.-H."/>
            <person name="Turgeon B."/>
            <person name="Goodwin S."/>
            <person name="Spatafora J."/>
            <person name="Crous P."/>
            <person name="Grigoriev I."/>
        </authorList>
    </citation>
    <scope>NUCLEOTIDE SEQUENCE</scope>
    <source>
        <strain evidence="2">CBS 110217</strain>
    </source>
</reference>
<evidence type="ECO:0000313" key="3">
    <source>
        <dbReference type="Proteomes" id="UP000799777"/>
    </source>
</evidence>
<dbReference type="OrthoDB" id="3795884at2759"/>
<feature type="non-terminal residue" evidence="2">
    <location>
        <position position="157"/>
    </location>
</feature>
<feature type="compositionally biased region" description="Acidic residues" evidence="1">
    <location>
        <begin position="104"/>
        <end position="114"/>
    </location>
</feature>
<sequence length="157" mass="17707">MCIILPVSHISCSHTISIWQHCSDATPSGRGDMRPCQDVRFHERPILTRKLCEDCNGPGYFARRGGVAERGYGNPETPPEAYANAKEEDADDSGDSGYHSDVIHEEDEYSDPEEYPLSPKAMAPPRAQSKICRARKRSHLSITRKPSWRPNLKRELN</sequence>
<organism evidence="2 3">
    <name type="scientific">Setomelanomma holmii</name>
    <dbReference type="NCBI Taxonomy" id="210430"/>
    <lineage>
        <taxon>Eukaryota</taxon>
        <taxon>Fungi</taxon>
        <taxon>Dikarya</taxon>
        <taxon>Ascomycota</taxon>
        <taxon>Pezizomycotina</taxon>
        <taxon>Dothideomycetes</taxon>
        <taxon>Pleosporomycetidae</taxon>
        <taxon>Pleosporales</taxon>
        <taxon>Pleosporineae</taxon>
        <taxon>Phaeosphaeriaceae</taxon>
        <taxon>Setomelanomma</taxon>
    </lineage>
</organism>
<gene>
    <name evidence="2" type="ORF">EK21DRAFT_38568</name>
</gene>
<feature type="region of interest" description="Disordered" evidence="1">
    <location>
        <begin position="64"/>
        <end position="157"/>
    </location>
</feature>
<keyword evidence="3" id="KW-1185">Reference proteome</keyword>
<comment type="caution">
    <text evidence="2">The sequence shown here is derived from an EMBL/GenBank/DDBJ whole genome shotgun (WGS) entry which is preliminary data.</text>
</comment>
<accession>A0A9P4HHU5</accession>